<comment type="domain">
    <text evidence="8">The N-terminal region contains the highly conserved SGGXDS motif, predicted to be a P-loop motif involved in ATP binding.</text>
</comment>
<dbReference type="InterPro" id="IPR012796">
    <property type="entry name" value="Lysidine-tRNA-synth_C"/>
</dbReference>
<evidence type="ECO:0000256" key="6">
    <source>
        <dbReference type="ARBA" id="ARBA00022840"/>
    </source>
</evidence>
<keyword evidence="6 8" id="KW-0067">ATP-binding</keyword>
<dbReference type="Proteomes" id="UP000737171">
    <property type="component" value="Unassembled WGS sequence"/>
</dbReference>
<dbReference type="EMBL" id="JABRWJ010000007">
    <property type="protein sequence ID" value="NRF69751.1"/>
    <property type="molecule type" value="Genomic_DNA"/>
</dbReference>
<dbReference type="SMART" id="SM00977">
    <property type="entry name" value="TilS_C"/>
    <property type="match status" value="1"/>
</dbReference>
<dbReference type="InterPro" id="IPR014729">
    <property type="entry name" value="Rossmann-like_a/b/a_fold"/>
</dbReference>
<keyword evidence="11" id="KW-1185">Reference proteome</keyword>
<dbReference type="HAMAP" id="MF_01161">
    <property type="entry name" value="tRNA_Ile_lys_synt"/>
    <property type="match status" value="1"/>
</dbReference>
<name>A0ABX2EMA3_9BURK</name>
<dbReference type="GO" id="GO:0032267">
    <property type="term" value="F:tRNA(Ile)-lysidine synthase activity"/>
    <property type="evidence" value="ECO:0007669"/>
    <property type="project" value="UniProtKB-EC"/>
</dbReference>
<keyword evidence="4 8" id="KW-0819">tRNA processing</keyword>
<dbReference type="Pfam" id="PF01171">
    <property type="entry name" value="ATP_bind_3"/>
    <property type="match status" value="1"/>
</dbReference>
<dbReference type="Gene3D" id="3.40.50.620">
    <property type="entry name" value="HUPs"/>
    <property type="match status" value="1"/>
</dbReference>
<evidence type="ECO:0000256" key="3">
    <source>
        <dbReference type="ARBA" id="ARBA00022598"/>
    </source>
</evidence>
<dbReference type="InterPro" id="IPR012795">
    <property type="entry name" value="tRNA_Ile_lys_synt_N"/>
</dbReference>
<dbReference type="InterPro" id="IPR015262">
    <property type="entry name" value="tRNA_Ile_lys_synt_subst-bd"/>
</dbReference>
<keyword evidence="5 8" id="KW-0547">Nucleotide-binding</keyword>
<feature type="binding site" evidence="8">
    <location>
        <begin position="6"/>
        <end position="11"/>
    </location>
    <ligand>
        <name>ATP</name>
        <dbReference type="ChEBI" id="CHEBI:30616"/>
    </ligand>
</feature>
<evidence type="ECO:0000256" key="4">
    <source>
        <dbReference type="ARBA" id="ARBA00022694"/>
    </source>
</evidence>
<dbReference type="NCBIfam" id="TIGR02432">
    <property type="entry name" value="lysidine_TilS_N"/>
    <property type="match status" value="1"/>
</dbReference>
<comment type="caution">
    <text evidence="10">The sequence shown here is derived from an EMBL/GenBank/DDBJ whole genome shotgun (WGS) entry which is preliminary data.</text>
</comment>
<dbReference type="InterPro" id="IPR012094">
    <property type="entry name" value="tRNA_Ile_lys_synt"/>
</dbReference>
<keyword evidence="3 8" id="KW-0436">Ligase</keyword>
<sequence length="420" mass="46254">MAVAFSGGRDSLALLHATVRAAKPLGLSVVALHVHHGLQPQAGDWVRSAIRLCGRWQRQGWPVRLRWHRLVGAPAAGDSIEAWARRERYAALERMAIEEGASLVLLAQHRRDQAETVLLQALRGAGPRGLAAMPRRFERGGIDWARPWLNQPRTAIEHYVQRHRLRPIDDPSNADPRFARSRLRLALWPALEGHFPQAETALVAVAERAWEAAAALVELAESDLRALVDERGLDVAAWQALSPARRANALRHWLAGAPESLVQRLLVELPDRRQGAWPLDVQRRLSCYRGRLRFVEGAPSPRETPTLDLSTPGIHELPQWQGAIEVTAVASGGIGVDALRQVSIAARSGGESFQRAPRTPPRSLKKQYQQAGIAPDERSGPLLWSGDRLLFVPGLGIDARALAAPGAPQCGLRWLLHRSS</sequence>
<dbReference type="SUPFAM" id="SSF56037">
    <property type="entry name" value="PheT/TilS domain"/>
    <property type="match status" value="1"/>
</dbReference>
<feature type="domain" description="Lysidine-tRNA(Ile) synthetase C-terminal" evidence="9">
    <location>
        <begin position="342"/>
        <end position="414"/>
    </location>
</feature>
<comment type="similarity">
    <text evidence="8">Belongs to the tRNA(Ile)-lysidine synthase family.</text>
</comment>
<dbReference type="PANTHER" id="PTHR43033">
    <property type="entry name" value="TRNA(ILE)-LYSIDINE SYNTHASE-RELATED"/>
    <property type="match status" value="1"/>
</dbReference>
<dbReference type="PANTHER" id="PTHR43033:SF1">
    <property type="entry name" value="TRNA(ILE)-LYSIDINE SYNTHASE-RELATED"/>
    <property type="match status" value="1"/>
</dbReference>
<evidence type="ECO:0000256" key="8">
    <source>
        <dbReference type="HAMAP-Rule" id="MF_01161"/>
    </source>
</evidence>
<comment type="function">
    <text evidence="8">Ligates lysine onto the cytidine present at position 34 of the AUA codon-specific tRNA(Ile) that contains the anticodon CAU, in an ATP-dependent manner. Cytidine is converted to lysidine, thus changing the amino acid specificity of the tRNA from methionine to isoleucine.</text>
</comment>
<dbReference type="CDD" id="cd01992">
    <property type="entry name" value="TilS_N"/>
    <property type="match status" value="1"/>
</dbReference>
<evidence type="ECO:0000313" key="10">
    <source>
        <dbReference type="EMBL" id="NRF69751.1"/>
    </source>
</evidence>
<evidence type="ECO:0000256" key="2">
    <source>
        <dbReference type="ARBA" id="ARBA00022490"/>
    </source>
</evidence>
<dbReference type="Pfam" id="PF11734">
    <property type="entry name" value="TilS_C"/>
    <property type="match status" value="1"/>
</dbReference>
<dbReference type="Gene3D" id="1.20.59.20">
    <property type="match status" value="1"/>
</dbReference>
<gene>
    <name evidence="8 10" type="primary">tilS</name>
    <name evidence="10" type="ORF">HLB44_22350</name>
</gene>
<evidence type="ECO:0000259" key="9">
    <source>
        <dbReference type="SMART" id="SM00977"/>
    </source>
</evidence>
<organism evidence="10 11">
    <name type="scientific">Pseudaquabacterium terrae</name>
    <dbReference type="NCBI Taxonomy" id="2732868"/>
    <lineage>
        <taxon>Bacteria</taxon>
        <taxon>Pseudomonadati</taxon>
        <taxon>Pseudomonadota</taxon>
        <taxon>Betaproteobacteria</taxon>
        <taxon>Burkholderiales</taxon>
        <taxon>Sphaerotilaceae</taxon>
        <taxon>Pseudaquabacterium</taxon>
    </lineage>
</organism>
<protein>
    <recommendedName>
        <fullName evidence="8">tRNA(Ile)-lysidine synthase</fullName>
        <ecNumber evidence="8">6.3.4.19</ecNumber>
    </recommendedName>
    <alternativeName>
        <fullName evidence="8">tRNA(Ile)-2-lysyl-cytidine synthase</fullName>
    </alternativeName>
    <alternativeName>
        <fullName evidence="8">tRNA(Ile)-lysidine synthetase</fullName>
    </alternativeName>
</protein>
<evidence type="ECO:0000313" key="11">
    <source>
        <dbReference type="Proteomes" id="UP000737171"/>
    </source>
</evidence>
<dbReference type="SUPFAM" id="SSF82829">
    <property type="entry name" value="MesJ substrate recognition domain-like"/>
    <property type="match status" value="1"/>
</dbReference>
<evidence type="ECO:0000256" key="5">
    <source>
        <dbReference type="ARBA" id="ARBA00022741"/>
    </source>
</evidence>
<reference evidence="10 11" key="1">
    <citation type="submission" date="2020-05" db="EMBL/GenBank/DDBJ databases">
        <title>Aquincola sp. isolate from soil.</title>
        <authorList>
            <person name="Han J."/>
            <person name="Kim D.-U."/>
        </authorList>
    </citation>
    <scope>NUCLEOTIDE SEQUENCE [LARGE SCALE GENOMIC DNA]</scope>
    <source>
        <strain evidence="10 11">S2</strain>
    </source>
</reference>
<accession>A0ABX2EMA3</accession>
<evidence type="ECO:0000256" key="1">
    <source>
        <dbReference type="ARBA" id="ARBA00004496"/>
    </source>
</evidence>
<comment type="catalytic activity">
    <reaction evidence="7 8">
        <text>cytidine(34) in tRNA(Ile2) + L-lysine + ATP = lysidine(34) in tRNA(Ile2) + AMP + diphosphate + H(+)</text>
        <dbReference type="Rhea" id="RHEA:43744"/>
        <dbReference type="Rhea" id="RHEA-COMP:10625"/>
        <dbReference type="Rhea" id="RHEA-COMP:10670"/>
        <dbReference type="ChEBI" id="CHEBI:15378"/>
        <dbReference type="ChEBI" id="CHEBI:30616"/>
        <dbReference type="ChEBI" id="CHEBI:32551"/>
        <dbReference type="ChEBI" id="CHEBI:33019"/>
        <dbReference type="ChEBI" id="CHEBI:82748"/>
        <dbReference type="ChEBI" id="CHEBI:83665"/>
        <dbReference type="ChEBI" id="CHEBI:456215"/>
        <dbReference type="EC" id="6.3.4.19"/>
    </reaction>
</comment>
<dbReference type="SUPFAM" id="SSF52402">
    <property type="entry name" value="Adenine nucleotide alpha hydrolases-like"/>
    <property type="match status" value="1"/>
</dbReference>
<dbReference type="Pfam" id="PF09179">
    <property type="entry name" value="TilS"/>
    <property type="match status" value="1"/>
</dbReference>
<keyword evidence="2 8" id="KW-0963">Cytoplasm</keyword>
<dbReference type="EC" id="6.3.4.19" evidence="8"/>
<dbReference type="InterPro" id="IPR011063">
    <property type="entry name" value="TilS/TtcA_N"/>
</dbReference>
<comment type="subcellular location">
    <subcellularLocation>
        <location evidence="1 8">Cytoplasm</location>
    </subcellularLocation>
</comment>
<proteinExistence type="inferred from homology"/>
<evidence type="ECO:0000256" key="7">
    <source>
        <dbReference type="ARBA" id="ARBA00048539"/>
    </source>
</evidence>